<proteinExistence type="predicted"/>
<evidence type="ECO:0000313" key="3">
    <source>
        <dbReference type="Proteomes" id="UP000000311"/>
    </source>
</evidence>
<dbReference type="InParanoid" id="E1ZZ98"/>
<feature type="non-terminal residue" evidence="2">
    <location>
        <position position="165"/>
    </location>
</feature>
<dbReference type="EMBL" id="GL435311">
    <property type="protein sequence ID" value="EFN73513.1"/>
    <property type="molecule type" value="Genomic_DNA"/>
</dbReference>
<organism evidence="3">
    <name type="scientific">Camponotus floridanus</name>
    <name type="common">Florida carpenter ant</name>
    <dbReference type="NCBI Taxonomy" id="104421"/>
    <lineage>
        <taxon>Eukaryota</taxon>
        <taxon>Metazoa</taxon>
        <taxon>Ecdysozoa</taxon>
        <taxon>Arthropoda</taxon>
        <taxon>Hexapoda</taxon>
        <taxon>Insecta</taxon>
        <taxon>Pterygota</taxon>
        <taxon>Neoptera</taxon>
        <taxon>Endopterygota</taxon>
        <taxon>Hymenoptera</taxon>
        <taxon>Apocrita</taxon>
        <taxon>Aculeata</taxon>
        <taxon>Formicoidea</taxon>
        <taxon>Formicidae</taxon>
        <taxon>Formicinae</taxon>
        <taxon>Camponotus</taxon>
    </lineage>
</organism>
<evidence type="ECO:0000313" key="2">
    <source>
        <dbReference type="EMBL" id="EFN73513.1"/>
    </source>
</evidence>
<protein>
    <submittedName>
        <fullName evidence="2">Uncharacterized protein</fullName>
    </submittedName>
</protein>
<accession>E1ZZ98</accession>
<gene>
    <name evidence="2" type="ORF">EAG_09531</name>
</gene>
<reference evidence="2 3" key="1">
    <citation type="journal article" date="2010" name="Science">
        <title>Genomic comparison of the ants Camponotus floridanus and Harpegnathos saltator.</title>
        <authorList>
            <person name="Bonasio R."/>
            <person name="Zhang G."/>
            <person name="Ye C."/>
            <person name="Mutti N.S."/>
            <person name="Fang X."/>
            <person name="Qin N."/>
            <person name="Donahue G."/>
            <person name="Yang P."/>
            <person name="Li Q."/>
            <person name="Li C."/>
            <person name="Zhang P."/>
            <person name="Huang Z."/>
            <person name="Berger S.L."/>
            <person name="Reinberg D."/>
            <person name="Wang J."/>
            <person name="Liebig J."/>
        </authorList>
    </citation>
    <scope>NUCLEOTIDE SEQUENCE [LARGE SCALE GENOMIC DNA]</scope>
    <source>
        <strain evidence="3">C129</strain>
    </source>
</reference>
<feature type="region of interest" description="Disordered" evidence="1">
    <location>
        <begin position="33"/>
        <end position="165"/>
    </location>
</feature>
<dbReference type="OrthoDB" id="6512771at2759"/>
<dbReference type="AlphaFoldDB" id="E1ZZ98"/>
<name>E1ZZ98_CAMFO</name>
<dbReference type="Proteomes" id="UP000000311">
    <property type="component" value="Unassembled WGS sequence"/>
</dbReference>
<sequence length="165" mass="18182">IHKESITARSKEDLAQEAALVLQQAGSLHCVARDNRRSLPGRFSTLPARRNKKRPELPIDVRSRRGSDESAADLGTPRAKKKPLLERSVSDAGAKKLKSPLARFFSPKLERRRQPVGRSVSDAGTWTRNGAQRKRSGSESEGSHLSTVSQRAKKQLSPIIEASPQ</sequence>
<evidence type="ECO:0000256" key="1">
    <source>
        <dbReference type="SAM" id="MobiDB-lite"/>
    </source>
</evidence>
<feature type="non-terminal residue" evidence="2">
    <location>
        <position position="1"/>
    </location>
</feature>
<feature type="compositionally biased region" description="Basic and acidic residues" evidence="1">
    <location>
        <begin position="54"/>
        <end position="68"/>
    </location>
</feature>
<keyword evidence="3" id="KW-1185">Reference proteome</keyword>